<dbReference type="InterPro" id="IPR041078">
    <property type="entry name" value="Plavaka"/>
</dbReference>
<dbReference type="Pfam" id="PF18759">
    <property type="entry name" value="Plavaka"/>
    <property type="match status" value="1"/>
</dbReference>
<evidence type="ECO:0000313" key="1">
    <source>
        <dbReference type="EMBL" id="KLJ13108.1"/>
    </source>
</evidence>
<sequence length="69" mass="8157">MIYHKILKTIFHFIETLSVKDTVILYADEYYQKCFLIIADFMTDYKKQTLIISVKSESHCTVCEVSLNE</sequence>
<accession>A0A0H1BPR8</accession>
<proteinExistence type="predicted"/>
<reference evidence="2" key="1">
    <citation type="journal article" date="2015" name="PLoS Genet.">
        <title>The dynamic genome and transcriptome of the human fungal pathogen Blastomyces and close relative Emmonsia.</title>
        <authorList>
            <person name="Munoz J.F."/>
            <person name="Gauthier G.M."/>
            <person name="Desjardins C.A."/>
            <person name="Gallo J.E."/>
            <person name="Holder J."/>
            <person name="Sullivan T.D."/>
            <person name="Marty A.J."/>
            <person name="Carmen J.C."/>
            <person name="Chen Z."/>
            <person name="Ding L."/>
            <person name="Gujja S."/>
            <person name="Magrini V."/>
            <person name="Misas E."/>
            <person name="Mitreva M."/>
            <person name="Priest M."/>
            <person name="Saif S."/>
            <person name="Whiston E.A."/>
            <person name="Young S."/>
            <person name="Zeng Q."/>
            <person name="Goldman W.E."/>
            <person name="Mardis E.R."/>
            <person name="Taylor J.W."/>
            <person name="McEwen J.G."/>
            <person name="Clay O.K."/>
            <person name="Klein B.S."/>
            <person name="Cuomo C.A."/>
        </authorList>
    </citation>
    <scope>NUCLEOTIDE SEQUENCE [LARGE SCALE GENOMIC DNA]</scope>
    <source>
        <strain evidence="2">UAMH 139</strain>
    </source>
</reference>
<evidence type="ECO:0000313" key="2">
    <source>
        <dbReference type="Proteomes" id="UP000053573"/>
    </source>
</evidence>
<dbReference type="OrthoDB" id="3799695at2759"/>
<protein>
    <submittedName>
        <fullName evidence="1">Uncharacterized protein</fullName>
    </submittedName>
</protein>
<dbReference type="Proteomes" id="UP000053573">
    <property type="component" value="Unassembled WGS sequence"/>
</dbReference>
<gene>
    <name evidence="1" type="ORF">EMPG_11932</name>
</gene>
<dbReference type="AlphaFoldDB" id="A0A0H1BPR8"/>
<comment type="caution">
    <text evidence="1">The sequence shown here is derived from an EMBL/GenBank/DDBJ whole genome shotgun (WGS) entry which is preliminary data.</text>
</comment>
<keyword evidence="2" id="KW-1185">Reference proteome</keyword>
<name>A0A0H1BPR8_9EURO</name>
<dbReference type="EMBL" id="LDEV01000495">
    <property type="protein sequence ID" value="KLJ13108.1"/>
    <property type="molecule type" value="Genomic_DNA"/>
</dbReference>
<organism evidence="1 2">
    <name type="scientific">Blastomyces silverae</name>
    <dbReference type="NCBI Taxonomy" id="2060906"/>
    <lineage>
        <taxon>Eukaryota</taxon>
        <taxon>Fungi</taxon>
        <taxon>Dikarya</taxon>
        <taxon>Ascomycota</taxon>
        <taxon>Pezizomycotina</taxon>
        <taxon>Eurotiomycetes</taxon>
        <taxon>Eurotiomycetidae</taxon>
        <taxon>Onygenales</taxon>
        <taxon>Ajellomycetaceae</taxon>
        <taxon>Blastomyces</taxon>
    </lineage>
</organism>